<name>A0ABZ0GNE1_9GAMM</name>
<dbReference type="Proteomes" id="UP001301442">
    <property type="component" value="Chromosome"/>
</dbReference>
<keyword evidence="4" id="KW-1185">Reference proteome</keyword>
<proteinExistence type="predicted"/>
<accession>A0ABZ0GNE1</accession>
<keyword evidence="3" id="KW-0418">Kinase</keyword>
<dbReference type="EMBL" id="CP136600">
    <property type="protein sequence ID" value="WOH37073.1"/>
    <property type="molecule type" value="Genomic_DNA"/>
</dbReference>
<evidence type="ECO:0000256" key="1">
    <source>
        <dbReference type="SAM" id="Phobius"/>
    </source>
</evidence>
<evidence type="ECO:0000259" key="2">
    <source>
        <dbReference type="Pfam" id="PF06580"/>
    </source>
</evidence>
<keyword evidence="1" id="KW-1133">Transmembrane helix</keyword>
<dbReference type="Gene3D" id="3.30.565.10">
    <property type="entry name" value="Histidine kinase-like ATPase, C-terminal domain"/>
    <property type="match status" value="1"/>
</dbReference>
<dbReference type="RefSeq" id="WP_348395867.1">
    <property type="nucleotide sequence ID" value="NZ_CP136600.1"/>
</dbReference>
<organism evidence="3 4">
    <name type="scientific">Thalassotalea fonticola</name>
    <dbReference type="NCBI Taxonomy" id="3065649"/>
    <lineage>
        <taxon>Bacteria</taxon>
        <taxon>Pseudomonadati</taxon>
        <taxon>Pseudomonadota</taxon>
        <taxon>Gammaproteobacteria</taxon>
        <taxon>Alteromonadales</taxon>
        <taxon>Colwelliaceae</taxon>
        <taxon>Thalassotalea</taxon>
    </lineage>
</organism>
<keyword evidence="1" id="KW-0472">Membrane</keyword>
<dbReference type="PANTHER" id="PTHR34220:SF7">
    <property type="entry name" value="SENSOR HISTIDINE KINASE YPDA"/>
    <property type="match status" value="1"/>
</dbReference>
<feature type="transmembrane region" description="Helical" evidence="1">
    <location>
        <begin position="20"/>
        <end position="38"/>
    </location>
</feature>
<dbReference type="PANTHER" id="PTHR34220">
    <property type="entry name" value="SENSOR HISTIDINE KINASE YPDA"/>
    <property type="match status" value="1"/>
</dbReference>
<feature type="domain" description="Signal transduction histidine kinase internal region" evidence="2">
    <location>
        <begin position="170"/>
        <end position="250"/>
    </location>
</feature>
<evidence type="ECO:0000313" key="3">
    <source>
        <dbReference type="EMBL" id="WOH37073.1"/>
    </source>
</evidence>
<protein>
    <submittedName>
        <fullName evidence="3">Histidine kinase</fullName>
    </submittedName>
</protein>
<dbReference type="Pfam" id="PF06580">
    <property type="entry name" value="His_kinase"/>
    <property type="match status" value="1"/>
</dbReference>
<reference evidence="3 4" key="1">
    <citation type="submission" date="2023-09" db="EMBL/GenBank/DDBJ databases">
        <authorList>
            <person name="Qi X."/>
        </authorList>
    </citation>
    <scope>NUCLEOTIDE SEQUENCE [LARGE SCALE GENOMIC DNA]</scope>
    <source>
        <strain evidence="3 4">S1-1</strain>
    </source>
</reference>
<keyword evidence="3" id="KW-0808">Transferase</keyword>
<dbReference type="InterPro" id="IPR036890">
    <property type="entry name" value="HATPase_C_sf"/>
</dbReference>
<feature type="transmembrane region" description="Helical" evidence="1">
    <location>
        <begin position="44"/>
        <end position="65"/>
    </location>
</feature>
<sequence>MQNQIANNSNYQYWVLQLSYWFFIALLSLSTLTIWYAQFNWANVAHTFVQSLLGLLLSLPLYFMFMKYWEHSVRRRLSVLILGVLVTSFAWTIARMQAFIMMTPEYDIWVDFGGWYFGSILVFLSWAGLVHGAKYYQLLQLEHQHMLQAEAEVKEELLKRISAQTIARDAQIKMLRYQLNPHFLCNTLNAINSLIETEESTIAQSMTVKLSKFLRYSLDHNPDNKIALKNEINALNLYLDIEKTRFGERLKLDFQIDKQAQAAKIPSLLLQPVIENSMKHVIAQNEDGGTISLKAKVVEQQLILEMSDTGSGVKMGTSKLQISQGRGVGLRNIDERLKVLYQNNYSFELNISAAGGLKTIIKIPYEPQTDSSLNHLNQVTLS</sequence>
<dbReference type="SUPFAM" id="SSF55874">
    <property type="entry name" value="ATPase domain of HSP90 chaperone/DNA topoisomerase II/histidine kinase"/>
    <property type="match status" value="1"/>
</dbReference>
<dbReference type="InterPro" id="IPR010559">
    <property type="entry name" value="Sig_transdc_His_kin_internal"/>
</dbReference>
<evidence type="ECO:0000313" key="4">
    <source>
        <dbReference type="Proteomes" id="UP001301442"/>
    </source>
</evidence>
<feature type="transmembrane region" description="Helical" evidence="1">
    <location>
        <begin position="114"/>
        <end position="136"/>
    </location>
</feature>
<gene>
    <name evidence="3" type="ORF">RI844_17140</name>
</gene>
<dbReference type="GO" id="GO:0016301">
    <property type="term" value="F:kinase activity"/>
    <property type="evidence" value="ECO:0007669"/>
    <property type="project" value="UniProtKB-KW"/>
</dbReference>
<feature type="transmembrane region" description="Helical" evidence="1">
    <location>
        <begin position="77"/>
        <end position="94"/>
    </location>
</feature>
<keyword evidence="1" id="KW-0812">Transmembrane</keyword>
<dbReference type="InterPro" id="IPR050640">
    <property type="entry name" value="Bact_2-comp_sensor_kinase"/>
</dbReference>